<dbReference type="STRING" id="578462.A0A0L0SD62"/>
<dbReference type="GO" id="GO:0005737">
    <property type="term" value="C:cytoplasm"/>
    <property type="evidence" value="ECO:0007669"/>
    <property type="project" value="TreeGrafter"/>
</dbReference>
<evidence type="ECO:0000256" key="2">
    <source>
        <dbReference type="ARBA" id="ARBA00022723"/>
    </source>
</evidence>
<evidence type="ECO:0000256" key="5">
    <source>
        <dbReference type="ARBA" id="ARBA00023211"/>
    </source>
</evidence>
<evidence type="ECO:0000256" key="4">
    <source>
        <dbReference type="ARBA" id="ARBA00022801"/>
    </source>
</evidence>
<dbReference type="InterPro" id="IPR029056">
    <property type="entry name" value="Ribokinase-like"/>
</dbReference>
<evidence type="ECO:0000256" key="1">
    <source>
        <dbReference type="ARBA" id="ARBA00022679"/>
    </source>
</evidence>
<dbReference type="InterPro" id="IPR011611">
    <property type="entry name" value="PfkB_dom"/>
</dbReference>
<reference evidence="10" key="2">
    <citation type="submission" date="2009-11" db="EMBL/GenBank/DDBJ databases">
        <title>The Genome Sequence of Allomyces macrogynus strain ATCC 38327.</title>
        <authorList>
            <consortium name="The Broad Institute Genome Sequencing Platform"/>
            <person name="Russ C."/>
            <person name="Cuomo C."/>
            <person name="Shea T."/>
            <person name="Young S.K."/>
            <person name="Zeng Q."/>
            <person name="Koehrsen M."/>
            <person name="Haas B."/>
            <person name="Borodovsky M."/>
            <person name="Guigo R."/>
            <person name="Alvarado L."/>
            <person name="Berlin A."/>
            <person name="Borenstein D."/>
            <person name="Chen Z."/>
            <person name="Engels R."/>
            <person name="Freedman E."/>
            <person name="Gellesch M."/>
            <person name="Goldberg J."/>
            <person name="Griggs A."/>
            <person name="Gujja S."/>
            <person name="Heiman D."/>
            <person name="Hepburn T."/>
            <person name="Howarth C."/>
            <person name="Jen D."/>
            <person name="Larson L."/>
            <person name="Lewis B."/>
            <person name="Mehta T."/>
            <person name="Park D."/>
            <person name="Pearson M."/>
            <person name="Roberts A."/>
            <person name="Saif S."/>
            <person name="Shenoy N."/>
            <person name="Sisk P."/>
            <person name="Stolte C."/>
            <person name="Sykes S."/>
            <person name="Walk T."/>
            <person name="White J."/>
            <person name="Yandava C."/>
            <person name="Burger G."/>
            <person name="Gray M.W."/>
            <person name="Holland P.W.H."/>
            <person name="King N."/>
            <person name="Lang F.B.F."/>
            <person name="Roger A.J."/>
            <person name="Ruiz-Trillo I."/>
            <person name="Lander E."/>
            <person name="Nusbaum C."/>
        </authorList>
    </citation>
    <scope>NUCLEOTIDE SEQUENCE [LARGE SCALE GENOMIC DNA]</scope>
    <source>
        <strain evidence="10">ATCC 38327</strain>
    </source>
</reference>
<dbReference type="InterPro" id="IPR022830">
    <property type="entry name" value="Indigdn_synthA-like"/>
</dbReference>
<dbReference type="VEuPathDB" id="FungiDB:AMAG_05742"/>
<gene>
    <name evidence="9" type="ORF">AMAG_05742</name>
</gene>
<evidence type="ECO:0000313" key="10">
    <source>
        <dbReference type="Proteomes" id="UP000054350"/>
    </source>
</evidence>
<dbReference type="PROSITE" id="PS00583">
    <property type="entry name" value="PFKB_KINASES_1"/>
    <property type="match status" value="1"/>
</dbReference>
<keyword evidence="5" id="KW-0464">Manganese</keyword>
<protein>
    <recommendedName>
        <fullName evidence="8">Carbohydrate kinase PfkB domain-containing protein</fullName>
    </recommendedName>
</protein>
<accession>A0A0L0SD62</accession>
<dbReference type="Proteomes" id="UP000054350">
    <property type="component" value="Unassembled WGS sequence"/>
</dbReference>
<evidence type="ECO:0000313" key="9">
    <source>
        <dbReference type="EMBL" id="KNE60345.1"/>
    </source>
</evidence>
<evidence type="ECO:0000259" key="8">
    <source>
        <dbReference type="Pfam" id="PF00294"/>
    </source>
</evidence>
<keyword evidence="1" id="KW-0808">Transferase</keyword>
<dbReference type="InterPro" id="IPR007342">
    <property type="entry name" value="PsuG"/>
</dbReference>
<dbReference type="GO" id="GO:0016301">
    <property type="term" value="F:kinase activity"/>
    <property type="evidence" value="ECO:0007669"/>
    <property type="project" value="UniProtKB-KW"/>
</dbReference>
<proteinExistence type="predicted"/>
<evidence type="ECO:0000256" key="3">
    <source>
        <dbReference type="ARBA" id="ARBA00022777"/>
    </source>
</evidence>
<dbReference type="eggNOG" id="KOG3009">
    <property type="taxonomic scope" value="Eukaryota"/>
</dbReference>
<dbReference type="GO" id="GO:0046872">
    <property type="term" value="F:metal ion binding"/>
    <property type="evidence" value="ECO:0007669"/>
    <property type="project" value="UniProtKB-KW"/>
</dbReference>
<dbReference type="SUPFAM" id="SSF110581">
    <property type="entry name" value="Indigoidine synthase A-like"/>
    <property type="match status" value="1"/>
</dbReference>
<reference evidence="9 10" key="1">
    <citation type="submission" date="2009-11" db="EMBL/GenBank/DDBJ databases">
        <title>Annotation of Allomyces macrogynus ATCC 38327.</title>
        <authorList>
            <consortium name="The Broad Institute Genome Sequencing Platform"/>
            <person name="Russ C."/>
            <person name="Cuomo C."/>
            <person name="Burger G."/>
            <person name="Gray M.W."/>
            <person name="Holland P.W.H."/>
            <person name="King N."/>
            <person name="Lang F.B.F."/>
            <person name="Roger A.J."/>
            <person name="Ruiz-Trillo I."/>
            <person name="Young S.K."/>
            <person name="Zeng Q."/>
            <person name="Gargeya S."/>
            <person name="Fitzgerald M."/>
            <person name="Haas B."/>
            <person name="Abouelleil A."/>
            <person name="Alvarado L."/>
            <person name="Arachchi H.M."/>
            <person name="Berlin A."/>
            <person name="Chapman S.B."/>
            <person name="Gearin G."/>
            <person name="Goldberg J."/>
            <person name="Griggs A."/>
            <person name="Gujja S."/>
            <person name="Hansen M."/>
            <person name="Heiman D."/>
            <person name="Howarth C."/>
            <person name="Larimer J."/>
            <person name="Lui A."/>
            <person name="MacDonald P.J.P."/>
            <person name="McCowen C."/>
            <person name="Montmayeur A."/>
            <person name="Murphy C."/>
            <person name="Neiman D."/>
            <person name="Pearson M."/>
            <person name="Priest M."/>
            <person name="Roberts A."/>
            <person name="Saif S."/>
            <person name="Shea T."/>
            <person name="Sisk P."/>
            <person name="Stolte C."/>
            <person name="Sykes S."/>
            <person name="Wortman J."/>
            <person name="Nusbaum C."/>
            <person name="Birren B."/>
        </authorList>
    </citation>
    <scope>NUCLEOTIDE SEQUENCE [LARGE SCALE GENOMIC DNA]</scope>
    <source>
        <strain evidence="9 10">ATCC 38327</strain>
    </source>
</reference>
<name>A0A0L0SD62_ALLM3</name>
<organism evidence="9 10">
    <name type="scientific">Allomyces macrogynus (strain ATCC 38327)</name>
    <name type="common">Allomyces javanicus var. macrogynus</name>
    <dbReference type="NCBI Taxonomy" id="578462"/>
    <lineage>
        <taxon>Eukaryota</taxon>
        <taxon>Fungi</taxon>
        <taxon>Fungi incertae sedis</taxon>
        <taxon>Blastocladiomycota</taxon>
        <taxon>Blastocladiomycetes</taxon>
        <taxon>Blastocladiales</taxon>
        <taxon>Blastocladiaceae</taxon>
        <taxon>Allomyces</taxon>
    </lineage>
</organism>
<dbReference type="Pfam" id="PF00294">
    <property type="entry name" value="PfkB"/>
    <property type="match status" value="1"/>
</dbReference>
<dbReference type="GO" id="GO:0016798">
    <property type="term" value="F:hydrolase activity, acting on glycosyl bonds"/>
    <property type="evidence" value="ECO:0007669"/>
    <property type="project" value="UniProtKB-KW"/>
</dbReference>
<feature type="domain" description="Carbohydrate kinase PfkB" evidence="8">
    <location>
        <begin position="340"/>
        <end position="505"/>
    </location>
</feature>
<evidence type="ECO:0000256" key="6">
    <source>
        <dbReference type="ARBA" id="ARBA00023239"/>
    </source>
</evidence>
<dbReference type="SUPFAM" id="SSF53613">
    <property type="entry name" value="Ribokinase-like"/>
    <property type="match status" value="1"/>
</dbReference>
<keyword evidence="4" id="KW-0378">Hydrolase</keyword>
<dbReference type="PANTHER" id="PTHR42909">
    <property type="entry name" value="ZGC:136858"/>
    <property type="match status" value="1"/>
</dbReference>
<keyword evidence="2" id="KW-0479">Metal-binding</keyword>
<dbReference type="Gene3D" id="3.40.1190.20">
    <property type="match status" value="1"/>
</dbReference>
<evidence type="ECO:0000256" key="7">
    <source>
        <dbReference type="ARBA" id="ARBA00023295"/>
    </source>
</evidence>
<dbReference type="OMA" id="FNCIIAT"/>
<keyword evidence="6" id="KW-0456">Lyase</keyword>
<dbReference type="GO" id="GO:0004730">
    <property type="term" value="F:pseudouridylate synthase activity"/>
    <property type="evidence" value="ECO:0007669"/>
    <property type="project" value="InterPro"/>
</dbReference>
<dbReference type="PANTHER" id="PTHR42909:SF1">
    <property type="entry name" value="CARBOHYDRATE KINASE PFKB DOMAIN-CONTAINING PROTEIN"/>
    <property type="match status" value="1"/>
</dbReference>
<dbReference type="Gene3D" id="3.40.1790.10">
    <property type="entry name" value="Indigoidine synthase domain"/>
    <property type="match status" value="1"/>
</dbReference>
<dbReference type="InterPro" id="IPR002173">
    <property type="entry name" value="Carboh/pur_kinase_PfkB_CS"/>
</dbReference>
<sequence>MPFPQNVETARVVEDIIRSEGAEPATIAILDGAIHVGLTDAEMAAFGQLGRDRVSKTSRRDFAAVLARGGSGGTTVSGTMLVADKAGIDVFTTGGIGGVHRGAEETMDISADLTELGRTPVAVVCAGVKSILDIPKTLEYLETQGVTVTTHGPTSDFPAFYTPRSGLKSPNHSPTIDECAAIIYANKQLQLRSAWRVVGADPERDRPGARRAVARGIGGVTRPRSSRAVAELTRGKSLAANIELIKNNAHVGGKIAVRLAEMKRAARDRAAKSTVHSLGVPGATAASATVTAPKDPRVTLDLNAKVAAAQEKRPIVVGGLALDVTSTLATKDLQLHSSFPGHIQQTAGGVGRNVAEAMHRLGTNPLLVSAVGDDFAGKTLLDMVAAADMDTSGIIMMPHQRTAVYNAVHTSDGQLATAVADMDVLTRFALPQVRVPLNPSVVVVDGNVNSATFHEAVALGAQANVPVVFEPTSVPKATALPWFRAKGITHTTPNLVELGAMAEIMADKYPEKVDRLNRTQWGTLGSVRIPPFIEQAILSPAVLLALQVPTVVVKCGKDGIVVVRRLSDTDLDYLDTRAGAQALRDDVWSWATIVVSEKRTPEYTVAWARPGTPVNPINVTGAGDTLVGTLAAGLLMAGKQWPVLPSVIRAARRAAEMTLLSEFAVPPKLSRSRVGL</sequence>
<dbReference type="Pfam" id="PF04227">
    <property type="entry name" value="Indigoidine_A"/>
    <property type="match status" value="1"/>
</dbReference>
<dbReference type="AlphaFoldDB" id="A0A0L0SD62"/>
<keyword evidence="10" id="KW-1185">Reference proteome</keyword>
<dbReference type="EMBL" id="GG745336">
    <property type="protein sequence ID" value="KNE60345.1"/>
    <property type="molecule type" value="Genomic_DNA"/>
</dbReference>
<keyword evidence="7" id="KW-0326">Glycosidase</keyword>
<keyword evidence="3" id="KW-0418">Kinase</keyword>
<dbReference type="OrthoDB" id="198885at2759"/>